<dbReference type="GO" id="GO:0051301">
    <property type="term" value="P:cell division"/>
    <property type="evidence" value="ECO:0007669"/>
    <property type="project" value="UniProtKB-KW"/>
</dbReference>
<organism evidence="17 18">
    <name type="scientific">Serendipita indica (strain DSM 11827)</name>
    <name type="common">Root endophyte fungus</name>
    <name type="synonym">Piriformospora indica</name>
    <dbReference type="NCBI Taxonomy" id="1109443"/>
    <lineage>
        <taxon>Eukaryota</taxon>
        <taxon>Fungi</taxon>
        <taxon>Dikarya</taxon>
        <taxon>Basidiomycota</taxon>
        <taxon>Agaricomycotina</taxon>
        <taxon>Agaricomycetes</taxon>
        <taxon>Sebacinales</taxon>
        <taxon>Serendipitaceae</taxon>
        <taxon>Serendipita</taxon>
    </lineage>
</organism>
<dbReference type="GO" id="GO:0042729">
    <property type="term" value="C:DASH complex"/>
    <property type="evidence" value="ECO:0007669"/>
    <property type="project" value="InterPro"/>
</dbReference>
<evidence type="ECO:0000256" key="6">
    <source>
        <dbReference type="ARBA" id="ARBA00022454"/>
    </source>
</evidence>
<dbReference type="PANTHER" id="PTHR28222">
    <property type="entry name" value="DASH COMPLEX SUBUNIT DAD4"/>
    <property type="match status" value="1"/>
</dbReference>
<protein>
    <recommendedName>
        <fullName evidence="5">DASH complex subunit DAD4</fullName>
    </recommendedName>
    <alternativeName>
        <fullName evidence="16">Outer kinetochore protein DAD4</fullName>
    </alternativeName>
</protein>
<evidence type="ECO:0000256" key="12">
    <source>
        <dbReference type="ARBA" id="ARBA00023212"/>
    </source>
</evidence>
<keyword evidence="11" id="KW-0995">Kinetochore</keyword>
<evidence type="ECO:0000256" key="2">
    <source>
        <dbReference type="ARBA" id="ARBA00004186"/>
    </source>
</evidence>
<dbReference type="InterPro" id="IPR013959">
    <property type="entry name" value="DASH_Dad4"/>
</dbReference>
<sequence>MDNPYQQKQAQLLQRIVSNTVKCNEAISLVNEVMQNIVAANAEAEAAAEIFAYYREVVHRSIPTAEASMNSEKPSA</sequence>
<keyword evidence="13" id="KW-0539">Nucleus</keyword>
<keyword evidence="12" id="KW-0206">Cytoskeleton</keyword>
<dbReference type="OMA" id="ANAHVKM"/>
<keyword evidence="14" id="KW-0131">Cell cycle</keyword>
<evidence type="ECO:0000313" key="18">
    <source>
        <dbReference type="Proteomes" id="UP000007148"/>
    </source>
</evidence>
<evidence type="ECO:0000256" key="13">
    <source>
        <dbReference type="ARBA" id="ARBA00023242"/>
    </source>
</evidence>
<dbReference type="OrthoDB" id="5516652at2759"/>
<evidence type="ECO:0000256" key="8">
    <source>
        <dbReference type="ARBA" id="ARBA00022618"/>
    </source>
</evidence>
<comment type="similarity">
    <text evidence="4">Belongs to the DASH complex DAD4 family.</text>
</comment>
<evidence type="ECO:0000256" key="11">
    <source>
        <dbReference type="ARBA" id="ARBA00022838"/>
    </source>
</evidence>
<dbReference type="FunCoup" id="G4TG74">
    <property type="interactions" value="2"/>
</dbReference>
<dbReference type="EMBL" id="CAFZ01000079">
    <property type="protein sequence ID" value="CCA70317.1"/>
    <property type="molecule type" value="Genomic_DNA"/>
</dbReference>
<name>G4TG74_SERID</name>
<dbReference type="GO" id="GO:0008608">
    <property type="term" value="P:attachment of spindle microtubules to kinetochore"/>
    <property type="evidence" value="ECO:0007669"/>
    <property type="project" value="InterPro"/>
</dbReference>
<evidence type="ECO:0000256" key="10">
    <source>
        <dbReference type="ARBA" id="ARBA00022776"/>
    </source>
</evidence>
<gene>
    <name evidence="17" type="ORF">PIIN_04256</name>
</gene>
<evidence type="ECO:0000256" key="9">
    <source>
        <dbReference type="ARBA" id="ARBA00022701"/>
    </source>
</evidence>
<comment type="caution">
    <text evidence="17">The sequence shown here is derived from an EMBL/GenBank/DDBJ whole genome shotgun (WGS) entry which is preliminary data.</text>
</comment>
<evidence type="ECO:0000256" key="5">
    <source>
        <dbReference type="ARBA" id="ARBA00020259"/>
    </source>
</evidence>
<evidence type="ECO:0000256" key="1">
    <source>
        <dbReference type="ARBA" id="ARBA00004123"/>
    </source>
</evidence>
<dbReference type="HOGENOM" id="CLU_177920_1_1_1"/>
<reference evidence="17 18" key="1">
    <citation type="journal article" date="2011" name="PLoS Pathog.">
        <title>Endophytic Life Strategies Decoded by Genome and Transcriptome Analyses of the Mutualistic Root Symbiont Piriformospora indica.</title>
        <authorList>
            <person name="Zuccaro A."/>
            <person name="Lahrmann U."/>
            <person name="Guldener U."/>
            <person name="Langen G."/>
            <person name="Pfiffi S."/>
            <person name="Biedenkopf D."/>
            <person name="Wong P."/>
            <person name="Samans B."/>
            <person name="Grimm C."/>
            <person name="Basiewicz M."/>
            <person name="Murat C."/>
            <person name="Martin F."/>
            <person name="Kogel K.H."/>
        </authorList>
    </citation>
    <scope>NUCLEOTIDE SEQUENCE [LARGE SCALE GENOMIC DNA]</scope>
    <source>
        <strain evidence="17 18">DSM 11827</strain>
    </source>
</reference>
<evidence type="ECO:0000256" key="14">
    <source>
        <dbReference type="ARBA" id="ARBA00023306"/>
    </source>
</evidence>
<dbReference type="GO" id="GO:0005874">
    <property type="term" value="C:microtubule"/>
    <property type="evidence" value="ECO:0007669"/>
    <property type="project" value="UniProtKB-KW"/>
</dbReference>
<dbReference type="Pfam" id="PF08650">
    <property type="entry name" value="DASH_Dad4"/>
    <property type="match status" value="1"/>
</dbReference>
<keyword evidence="9" id="KW-0493">Microtubule</keyword>
<dbReference type="AlphaFoldDB" id="G4TG74"/>
<dbReference type="Proteomes" id="UP000007148">
    <property type="component" value="Unassembled WGS sequence"/>
</dbReference>
<accession>G4TG74</accession>
<evidence type="ECO:0000256" key="16">
    <source>
        <dbReference type="ARBA" id="ARBA00030569"/>
    </source>
</evidence>
<dbReference type="GO" id="GO:0072686">
    <property type="term" value="C:mitotic spindle"/>
    <property type="evidence" value="ECO:0007669"/>
    <property type="project" value="InterPro"/>
</dbReference>
<keyword evidence="18" id="KW-1185">Reference proteome</keyword>
<evidence type="ECO:0000256" key="3">
    <source>
        <dbReference type="ARBA" id="ARBA00004629"/>
    </source>
</evidence>
<evidence type="ECO:0000256" key="4">
    <source>
        <dbReference type="ARBA" id="ARBA00009754"/>
    </source>
</evidence>
<keyword evidence="8" id="KW-0132">Cell division</keyword>
<proteinExistence type="inferred from homology"/>
<dbReference type="InParanoid" id="G4TG74"/>
<keyword evidence="6" id="KW-0158">Chromosome</keyword>
<keyword evidence="10" id="KW-0498">Mitosis</keyword>
<keyword evidence="15" id="KW-0137">Centromere</keyword>
<comment type="subcellular location">
    <subcellularLocation>
        <location evidence="3">Chromosome</location>
        <location evidence="3">Centromere</location>
        <location evidence="3">Kinetochore</location>
    </subcellularLocation>
    <subcellularLocation>
        <location evidence="2">Cytoplasm</location>
        <location evidence="2">Cytoskeleton</location>
        <location evidence="2">Spindle</location>
    </subcellularLocation>
    <subcellularLocation>
        <location evidence="1">Nucleus</location>
    </subcellularLocation>
</comment>
<dbReference type="PANTHER" id="PTHR28222:SF1">
    <property type="entry name" value="DASH COMPLEX SUBUNIT DAD4"/>
    <property type="match status" value="1"/>
</dbReference>
<evidence type="ECO:0000256" key="15">
    <source>
        <dbReference type="ARBA" id="ARBA00023328"/>
    </source>
</evidence>
<evidence type="ECO:0000313" key="17">
    <source>
        <dbReference type="EMBL" id="CCA70317.1"/>
    </source>
</evidence>
<evidence type="ECO:0000256" key="7">
    <source>
        <dbReference type="ARBA" id="ARBA00022490"/>
    </source>
</evidence>
<keyword evidence="7" id="KW-0963">Cytoplasm</keyword>